<sequence>MKHQQTPRESMYMSRGVVCAAAVVLAGCASVNKQPVSAGAKSELRDQRVATTKRAVPDFAAMTAGKAAFAVLGALAMISEGNGIIARNKVADPADAIAAGLVASLAGGYSARAADQPVSVAVDDVAGVATAANGAARFIVDVQTLNWSFGYFPSDWTHYRVIYTAKARLIDAQSKSVVAEGFCKQIPETNEGAPTYDELLAGQAALLKARLAAAGEACLQTLKAEMLSL</sequence>
<accession>A0AAW9QDF7</accession>
<dbReference type="RefSeq" id="WP_332289185.1">
    <property type="nucleotide sequence ID" value="NZ_JAZIBG010000023.1"/>
</dbReference>
<reference evidence="1 2" key="1">
    <citation type="submission" date="2024-02" db="EMBL/GenBank/DDBJ databases">
        <title>Genome sequence of Aquincola sp. MAHUQ-54.</title>
        <authorList>
            <person name="Huq M.A."/>
        </authorList>
    </citation>
    <scope>NUCLEOTIDE SEQUENCE [LARGE SCALE GENOMIC DNA]</scope>
    <source>
        <strain evidence="1 2">MAHUQ-54</strain>
    </source>
</reference>
<evidence type="ECO:0000313" key="1">
    <source>
        <dbReference type="EMBL" id="MEF7614223.1"/>
    </source>
</evidence>
<name>A0AAW9QDF7_9BURK</name>
<comment type="caution">
    <text evidence="1">The sequence shown here is derived from an EMBL/GenBank/DDBJ whole genome shotgun (WGS) entry which is preliminary data.</text>
</comment>
<dbReference type="Proteomes" id="UP001336250">
    <property type="component" value="Unassembled WGS sequence"/>
</dbReference>
<dbReference type="PROSITE" id="PS51257">
    <property type="entry name" value="PROKAR_LIPOPROTEIN"/>
    <property type="match status" value="1"/>
</dbReference>
<proteinExistence type="predicted"/>
<keyword evidence="2" id="KW-1185">Reference proteome</keyword>
<dbReference type="EMBL" id="JAZIBG010000023">
    <property type="protein sequence ID" value="MEF7614223.1"/>
    <property type="molecule type" value="Genomic_DNA"/>
</dbReference>
<dbReference type="AlphaFoldDB" id="A0AAW9QDF7"/>
<protein>
    <recommendedName>
        <fullName evidence="3">Lipoprotein</fullName>
    </recommendedName>
</protein>
<gene>
    <name evidence="1" type="ORF">V4F39_09915</name>
</gene>
<evidence type="ECO:0008006" key="3">
    <source>
        <dbReference type="Google" id="ProtNLM"/>
    </source>
</evidence>
<evidence type="ECO:0000313" key="2">
    <source>
        <dbReference type="Proteomes" id="UP001336250"/>
    </source>
</evidence>
<organism evidence="1 2">
    <name type="scientific">Aquincola agrisoli</name>
    <dbReference type="NCBI Taxonomy" id="3119538"/>
    <lineage>
        <taxon>Bacteria</taxon>
        <taxon>Pseudomonadati</taxon>
        <taxon>Pseudomonadota</taxon>
        <taxon>Betaproteobacteria</taxon>
        <taxon>Burkholderiales</taxon>
        <taxon>Sphaerotilaceae</taxon>
        <taxon>Aquincola</taxon>
    </lineage>
</organism>